<gene>
    <name evidence="2" type="ORF">D0Y65_036254</name>
    <name evidence="1" type="ORF">glysoja_027553</name>
</gene>
<reference evidence="2 3" key="2">
    <citation type="submission" date="2018-09" db="EMBL/GenBank/DDBJ databases">
        <title>A high-quality reference genome of wild soybean provides a powerful tool to mine soybean genomes.</title>
        <authorList>
            <person name="Xie M."/>
            <person name="Chung C.Y.L."/>
            <person name="Li M.-W."/>
            <person name="Wong F.-L."/>
            <person name="Chan T.-F."/>
            <person name="Lam H.-M."/>
        </authorList>
    </citation>
    <scope>NUCLEOTIDE SEQUENCE [LARGE SCALE GENOMIC DNA]</scope>
    <source>
        <strain evidence="3">cv. W05</strain>
        <tissue evidence="2">Hypocotyl of etiolated seedlings</tissue>
    </source>
</reference>
<dbReference type="EMBL" id="KN656964">
    <property type="protein sequence ID" value="KHN22665.1"/>
    <property type="molecule type" value="Genomic_DNA"/>
</dbReference>
<accession>A0A0B2QMH1</accession>
<dbReference type="EMBL" id="QZWG01000013">
    <property type="protein sequence ID" value="RZB71743.1"/>
    <property type="molecule type" value="Genomic_DNA"/>
</dbReference>
<organism evidence="1">
    <name type="scientific">Glycine soja</name>
    <name type="common">Wild soybean</name>
    <dbReference type="NCBI Taxonomy" id="3848"/>
    <lineage>
        <taxon>Eukaryota</taxon>
        <taxon>Viridiplantae</taxon>
        <taxon>Streptophyta</taxon>
        <taxon>Embryophyta</taxon>
        <taxon>Tracheophyta</taxon>
        <taxon>Spermatophyta</taxon>
        <taxon>Magnoliopsida</taxon>
        <taxon>eudicotyledons</taxon>
        <taxon>Gunneridae</taxon>
        <taxon>Pentapetalae</taxon>
        <taxon>rosids</taxon>
        <taxon>fabids</taxon>
        <taxon>Fabales</taxon>
        <taxon>Fabaceae</taxon>
        <taxon>Papilionoideae</taxon>
        <taxon>50 kb inversion clade</taxon>
        <taxon>NPAAA clade</taxon>
        <taxon>indigoferoid/millettioid clade</taxon>
        <taxon>Phaseoleae</taxon>
        <taxon>Glycine</taxon>
        <taxon>Glycine subgen. Soja</taxon>
    </lineage>
</organism>
<evidence type="ECO:0000313" key="2">
    <source>
        <dbReference type="EMBL" id="RZB71743.1"/>
    </source>
</evidence>
<dbReference type="PANTHER" id="PTHR33972:SF25">
    <property type="entry name" value="GENOME ASSEMBLY, CHROMOSOME: A06"/>
    <property type="match status" value="1"/>
</dbReference>
<reference evidence="1" key="1">
    <citation type="submission" date="2014-07" db="EMBL/GenBank/DDBJ databases">
        <title>Identification of a novel salt tolerance gene in wild soybean by whole-genome sequencing.</title>
        <authorList>
            <person name="Lam H.-M."/>
            <person name="Qi X."/>
            <person name="Li M.-W."/>
            <person name="Liu X."/>
            <person name="Xie M."/>
            <person name="Ni M."/>
            <person name="Xu X."/>
        </authorList>
    </citation>
    <scope>NUCLEOTIDE SEQUENCE [LARGE SCALE GENOMIC DNA]</scope>
    <source>
        <tissue evidence="1">Root</tissue>
    </source>
</reference>
<proteinExistence type="predicted"/>
<evidence type="ECO:0000313" key="1">
    <source>
        <dbReference type="EMBL" id="KHN22665.1"/>
    </source>
</evidence>
<name>A0A0B2QMH1_GLYSO</name>
<evidence type="ECO:0000313" key="3">
    <source>
        <dbReference type="Proteomes" id="UP000289340"/>
    </source>
</evidence>
<protein>
    <submittedName>
        <fullName evidence="1">Uncharacterized protein</fullName>
    </submittedName>
</protein>
<dbReference type="PANTHER" id="PTHR33972">
    <property type="entry name" value="EXPRESSED PROTEIN"/>
    <property type="match status" value="1"/>
</dbReference>
<keyword evidence="3" id="KW-1185">Reference proteome</keyword>
<dbReference type="EMBL" id="QZWG01000013">
    <property type="protein sequence ID" value="RZB71744.1"/>
    <property type="molecule type" value="Genomic_DNA"/>
</dbReference>
<dbReference type="Proteomes" id="UP000289340">
    <property type="component" value="Chromosome 13"/>
</dbReference>
<dbReference type="Proteomes" id="UP000053555">
    <property type="component" value="Unassembled WGS sequence"/>
</dbReference>
<sequence length="174" mass="19754">MLDKNNKFDLYLGEAIYLGWVLNNNKACIEKEEAHLVWSHMMARFISNKTKTHLLRHSESAKGVIVCHRHQSSEATKAKWVEIDGVKLLEEHVQRVMVKKATPDWLPFLPGSSFWVPPPPSPFLHKFSIPSHPFFLQDDESGNSIATPRGTEVTVQLKVMTPAEHVSLSEDEEG</sequence>
<dbReference type="AlphaFoldDB" id="A0A0B2QMH1"/>